<protein>
    <submittedName>
        <fullName evidence="7">TetR family transcriptional regulator</fullName>
    </submittedName>
</protein>
<dbReference type="Gene3D" id="1.10.357.10">
    <property type="entry name" value="Tetracycline Repressor, domain 2"/>
    <property type="match status" value="1"/>
</dbReference>
<keyword evidence="4" id="KW-0804">Transcription</keyword>
<dbReference type="PROSITE" id="PS01081">
    <property type="entry name" value="HTH_TETR_1"/>
    <property type="match status" value="1"/>
</dbReference>
<evidence type="ECO:0000256" key="3">
    <source>
        <dbReference type="ARBA" id="ARBA00023125"/>
    </source>
</evidence>
<organism evidence="7 8">
    <name type="scientific">Mycolicibacter acidiphilus</name>
    <dbReference type="NCBI Taxonomy" id="2835306"/>
    <lineage>
        <taxon>Bacteria</taxon>
        <taxon>Bacillati</taxon>
        <taxon>Actinomycetota</taxon>
        <taxon>Actinomycetes</taxon>
        <taxon>Mycobacteriales</taxon>
        <taxon>Mycobacteriaceae</taxon>
        <taxon>Mycolicibacter</taxon>
    </lineage>
</organism>
<gene>
    <name evidence="7" type="ORF">KIH27_11985</name>
</gene>
<evidence type="ECO:0000256" key="1">
    <source>
        <dbReference type="ARBA" id="ARBA00022491"/>
    </source>
</evidence>
<evidence type="ECO:0000259" key="6">
    <source>
        <dbReference type="PROSITE" id="PS50977"/>
    </source>
</evidence>
<keyword evidence="8" id="KW-1185">Reference proteome</keyword>
<dbReference type="Pfam" id="PF00440">
    <property type="entry name" value="TetR_N"/>
    <property type="match status" value="1"/>
</dbReference>
<evidence type="ECO:0000313" key="8">
    <source>
        <dbReference type="Proteomes" id="UP001519535"/>
    </source>
</evidence>
<dbReference type="InterPro" id="IPR004111">
    <property type="entry name" value="Repressor_TetR_C"/>
</dbReference>
<dbReference type="PROSITE" id="PS50977">
    <property type="entry name" value="HTH_TETR_2"/>
    <property type="match status" value="1"/>
</dbReference>
<dbReference type="Gene3D" id="1.10.10.60">
    <property type="entry name" value="Homeodomain-like"/>
    <property type="match status" value="1"/>
</dbReference>
<name>A0ABS5RJ30_9MYCO</name>
<dbReference type="SUPFAM" id="SSF46689">
    <property type="entry name" value="Homeodomain-like"/>
    <property type="match status" value="1"/>
</dbReference>
<evidence type="ECO:0000256" key="2">
    <source>
        <dbReference type="ARBA" id="ARBA00023015"/>
    </source>
</evidence>
<feature type="domain" description="HTH tetR-type" evidence="6">
    <location>
        <begin position="28"/>
        <end position="88"/>
    </location>
</feature>
<dbReference type="SUPFAM" id="SSF48498">
    <property type="entry name" value="Tetracyclin repressor-like, C-terminal domain"/>
    <property type="match status" value="1"/>
</dbReference>
<dbReference type="PRINTS" id="PR00400">
    <property type="entry name" value="TETREPRESSOR"/>
</dbReference>
<feature type="DNA-binding region" description="H-T-H motif" evidence="5">
    <location>
        <begin position="51"/>
        <end position="70"/>
    </location>
</feature>
<dbReference type="PANTHER" id="PTHR30055:SF151">
    <property type="entry name" value="TRANSCRIPTIONAL REGULATORY PROTEIN"/>
    <property type="match status" value="1"/>
</dbReference>
<dbReference type="InterPro" id="IPR001647">
    <property type="entry name" value="HTH_TetR"/>
</dbReference>
<evidence type="ECO:0000256" key="4">
    <source>
        <dbReference type="ARBA" id="ARBA00023163"/>
    </source>
</evidence>
<proteinExistence type="predicted"/>
<sequence length="221" mass="23262">MLLVTRVRRTGRLERCSGYGSGVQPHQRDHRHDIVTAAAAILDNYGIADLTMRRLARELGVSPGALYWHFADKQQLLGAVADRVLQPVSTSADAADWRQLAITVCTQMHDALLSHTDGAELVAASFAAGQSQRVVAILRVLAQAAGLAGLGTEQAALAARSLVYYVLGATIDEQSRLQFDAAGALAHGTAFSPTAVPAADFAFGLRLLIDGVAVHGGVPVS</sequence>
<keyword evidence="3 5" id="KW-0238">DNA-binding</keyword>
<evidence type="ECO:0000256" key="5">
    <source>
        <dbReference type="PROSITE-ProRule" id="PRU00335"/>
    </source>
</evidence>
<comment type="caution">
    <text evidence="7">The sequence shown here is derived from an EMBL/GenBank/DDBJ whole genome shotgun (WGS) entry which is preliminary data.</text>
</comment>
<dbReference type="Pfam" id="PF02909">
    <property type="entry name" value="TetR_C_1"/>
    <property type="match status" value="1"/>
</dbReference>
<dbReference type="InterPro" id="IPR003012">
    <property type="entry name" value="Tet_transcr_reg_TetR"/>
</dbReference>
<dbReference type="InterPro" id="IPR023772">
    <property type="entry name" value="DNA-bd_HTH_TetR-type_CS"/>
</dbReference>
<keyword evidence="1" id="KW-0678">Repressor</keyword>
<dbReference type="InterPro" id="IPR050109">
    <property type="entry name" value="HTH-type_TetR-like_transc_reg"/>
</dbReference>
<dbReference type="InterPro" id="IPR009057">
    <property type="entry name" value="Homeodomain-like_sf"/>
</dbReference>
<dbReference type="InterPro" id="IPR036271">
    <property type="entry name" value="Tet_transcr_reg_TetR-rel_C_sf"/>
</dbReference>
<keyword evidence="2" id="KW-0805">Transcription regulation</keyword>
<accession>A0ABS5RJ30</accession>
<dbReference type="PRINTS" id="PR00455">
    <property type="entry name" value="HTHTETR"/>
</dbReference>
<reference evidence="7 8" key="1">
    <citation type="submission" date="2021-05" db="EMBL/GenBank/DDBJ databases">
        <title>Mycobacterium acidophilum sp. nov., an extremely acid-tolerant member of the genus Mycobacterium.</title>
        <authorList>
            <person name="Xia J."/>
        </authorList>
    </citation>
    <scope>NUCLEOTIDE SEQUENCE [LARGE SCALE GENOMIC DNA]</scope>
    <source>
        <strain evidence="7 8">M1</strain>
    </source>
</reference>
<dbReference type="PANTHER" id="PTHR30055">
    <property type="entry name" value="HTH-TYPE TRANSCRIPTIONAL REGULATOR RUTR"/>
    <property type="match status" value="1"/>
</dbReference>
<evidence type="ECO:0000313" key="7">
    <source>
        <dbReference type="EMBL" id="MBS9534307.1"/>
    </source>
</evidence>
<dbReference type="EMBL" id="JAHCLR010000021">
    <property type="protein sequence ID" value="MBS9534307.1"/>
    <property type="molecule type" value="Genomic_DNA"/>
</dbReference>
<dbReference type="Proteomes" id="UP001519535">
    <property type="component" value="Unassembled WGS sequence"/>
</dbReference>